<dbReference type="InterPro" id="IPR053169">
    <property type="entry name" value="MUG_Protein"/>
</dbReference>
<dbReference type="InterPro" id="IPR005198">
    <property type="entry name" value="Glyco_hydro_76"/>
</dbReference>
<organism evidence="1 2">
    <name type="scientific">Mucilaginibacter ginkgonis</name>
    <dbReference type="NCBI Taxonomy" id="2682091"/>
    <lineage>
        <taxon>Bacteria</taxon>
        <taxon>Pseudomonadati</taxon>
        <taxon>Bacteroidota</taxon>
        <taxon>Sphingobacteriia</taxon>
        <taxon>Sphingobacteriales</taxon>
        <taxon>Sphingobacteriaceae</taxon>
        <taxon>Mucilaginibacter</taxon>
    </lineage>
</organism>
<dbReference type="KEGG" id="mgik:GO620_000615"/>
<dbReference type="GO" id="GO:0016853">
    <property type="term" value="F:isomerase activity"/>
    <property type="evidence" value="ECO:0007669"/>
    <property type="project" value="UniProtKB-KW"/>
</dbReference>
<reference evidence="1 2" key="1">
    <citation type="submission" date="2020-12" db="EMBL/GenBank/DDBJ databases">
        <title>HMF7856_wgs.fasta genome submission.</title>
        <authorList>
            <person name="Kang H."/>
            <person name="Kim H."/>
            <person name="Joh K."/>
        </authorList>
    </citation>
    <scope>NUCLEOTIDE SEQUENCE [LARGE SCALE GENOMIC DNA]</scope>
    <source>
        <strain evidence="1 2">HMF7856</strain>
    </source>
</reference>
<keyword evidence="2" id="KW-1185">Reference proteome</keyword>
<dbReference type="RefSeq" id="WP_157523309.1">
    <property type="nucleotide sequence ID" value="NZ_CP066775.1"/>
</dbReference>
<protein>
    <submittedName>
        <fullName evidence="1">AGE family epimerase/isomerase</fullName>
    </submittedName>
</protein>
<dbReference type="InterPro" id="IPR008928">
    <property type="entry name" value="6-hairpin_glycosidase_sf"/>
</dbReference>
<dbReference type="PROSITE" id="PS51257">
    <property type="entry name" value="PROKAR_LIPOPROTEIN"/>
    <property type="match status" value="1"/>
</dbReference>
<dbReference type="GO" id="GO:0005975">
    <property type="term" value="P:carbohydrate metabolic process"/>
    <property type="evidence" value="ECO:0007669"/>
    <property type="project" value="InterPro"/>
</dbReference>
<dbReference type="Gene3D" id="1.50.10.20">
    <property type="match status" value="1"/>
</dbReference>
<dbReference type="EMBL" id="CP066775">
    <property type="protein sequence ID" value="QQL49986.1"/>
    <property type="molecule type" value="Genomic_DNA"/>
</dbReference>
<name>A0A6I4HWN7_9SPHI</name>
<dbReference type="Pfam" id="PF03663">
    <property type="entry name" value="Glyco_hydro_76"/>
    <property type="match status" value="1"/>
</dbReference>
<dbReference type="PANTHER" id="PTHR47791">
    <property type="entry name" value="MEIOTICALLY UP-REGULATED GENE 191 PROTEIN"/>
    <property type="match status" value="1"/>
</dbReference>
<dbReference type="SUPFAM" id="SSF48208">
    <property type="entry name" value="Six-hairpin glycosidases"/>
    <property type="match status" value="1"/>
</dbReference>
<proteinExistence type="predicted"/>
<evidence type="ECO:0000313" key="1">
    <source>
        <dbReference type="EMBL" id="QQL49986.1"/>
    </source>
</evidence>
<keyword evidence="1" id="KW-0413">Isomerase</keyword>
<dbReference type="Proteomes" id="UP000429232">
    <property type="component" value="Chromosome"/>
</dbReference>
<dbReference type="AlphaFoldDB" id="A0A6I4HWN7"/>
<accession>A0A6I4HWN7</accession>
<evidence type="ECO:0000313" key="2">
    <source>
        <dbReference type="Proteomes" id="UP000429232"/>
    </source>
</evidence>
<gene>
    <name evidence="1" type="ORF">GO620_000615</name>
</gene>
<dbReference type="PANTHER" id="PTHR47791:SF4">
    <property type="entry name" value="(PUTATIVE SECRETED PROTEIN)-RELATED"/>
    <property type="match status" value="1"/>
</dbReference>
<sequence length="411" mass="45938">MKTLVHQKFIPVILLLGVIVSSCKKEMTASVNKSESSDSVGNAPKIKTQSTSSAYYIKAGETHNFVYGNILTSYNSYRVNTTTTTTTAYEWYNASQIYADAAMVKIGATTYASYMNNTFTWMSNMWDGASPNGGYFAAANINGTGAAGDKYVDDNSLTGNVYLDCYAVTTGTTQTNYLNAAKSCANWLMNSGQWDNTYGGGFYWSTVKDNKPTQSNGLAMQLFLRLYQITGQTFYRDWANSVKNWLLNNMYDSTTGLFIWKIDGAGTGTKHLDKFTYDNAIMIEAFLLYAQIMGDNTYVTKAQNLGSALNTQLWDATNKVYRFNTAGNRVNPSWCVWASQAMIRLYQRDGNTAWLDYAQKNIDFMNAKLRNATNKGYYAFCNTDGSGVDTRQEGVDQAWMQRTQALLSDYR</sequence>